<comment type="caution">
    <text evidence="1">The sequence shown here is derived from an EMBL/GenBank/DDBJ whole genome shotgun (WGS) entry which is preliminary data.</text>
</comment>
<reference evidence="1" key="2">
    <citation type="submission" date="2022-01" db="EMBL/GenBank/DDBJ databases">
        <authorList>
            <person name="Yamashiro T."/>
            <person name="Shiraishi A."/>
            <person name="Satake H."/>
            <person name="Nakayama K."/>
        </authorList>
    </citation>
    <scope>NUCLEOTIDE SEQUENCE</scope>
</reference>
<name>A0ABQ5ASI8_9ASTR</name>
<reference evidence="1" key="1">
    <citation type="journal article" date="2022" name="Int. J. Mol. Sci.">
        <title>Draft Genome of Tanacetum Coccineum: Genomic Comparison of Closely Related Tanacetum-Family Plants.</title>
        <authorList>
            <person name="Yamashiro T."/>
            <person name="Shiraishi A."/>
            <person name="Nakayama K."/>
            <person name="Satake H."/>
        </authorList>
    </citation>
    <scope>NUCLEOTIDE SEQUENCE</scope>
</reference>
<gene>
    <name evidence="1" type="ORF">Tco_0840092</name>
</gene>
<protein>
    <recommendedName>
        <fullName evidence="3">Reverse transcriptase domain-containing protein</fullName>
    </recommendedName>
</protein>
<keyword evidence="2" id="KW-1185">Reference proteome</keyword>
<evidence type="ECO:0008006" key="3">
    <source>
        <dbReference type="Google" id="ProtNLM"/>
    </source>
</evidence>
<accession>A0ABQ5ASI8</accession>
<sequence>MSNEGLLNHREQSQSLDVHGDRRDAGEFRMLLLLLIHHLTLSFNKMAAALEDKMTLTFRNEMNEDEKHDESFCAYSRSDQSDPRVPLILGRPFLRTARVFNCVREELVIRDGLERIVKDVCEPESNDDSTTSAIVDDFESLLGDIIKQKEELKGISDPVARRRACFANLDKCTITSQGRVIHSPEKASISAISHIFPNNNFEDSFTMGNEGLNFVPNKELDKEIFIPIPRESKIGKDCDFPSCDDFQSFKTFSNPLFEKQDDFPSRNDESILKEETLKSYLNPLFEDDEEIISNEASSILSPKIDVKTIVSFFAPIGNFARKWASSEVEKDNVEVNHEVFKNDSENSLGIHDDKEEEIAFLIEVFETKVEPEKKKELQVFHPDIEILDHLETTSYVGNDYVFYEDFNLVDMIFPMNIQGKIFDPGISHFENDAFQNKSSKELAPSKALLTLDVFDPLHPPLMDFHVTKASSGFAFSILKFFSKKFSGFWKLHGSILWKDKAIPTISIDDLQSSLHKWENSNLLSLFFIELTSILLARP</sequence>
<dbReference type="Proteomes" id="UP001151760">
    <property type="component" value="Unassembled WGS sequence"/>
</dbReference>
<evidence type="ECO:0000313" key="1">
    <source>
        <dbReference type="EMBL" id="GJT05630.1"/>
    </source>
</evidence>
<dbReference type="EMBL" id="BQNB010012603">
    <property type="protein sequence ID" value="GJT05630.1"/>
    <property type="molecule type" value="Genomic_DNA"/>
</dbReference>
<proteinExistence type="predicted"/>
<evidence type="ECO:0000313" key="2">
    <source>
        <dbReference type="Proteomes" id="UP001151760"/>
    </source>
</evidence>
<organism evidence="1 2">
    <name type="scientific">Tanacetum coccineum</name>
    <dbReference type="NCBI Taxonomy" id="301880"/>
    <lineage>
        <taxon>Eukaryota</taxon>
        <taxon>Viridiplantae</taxon>
        <taxon>Streptophyta</taxon>
        <taxon>Embryophyta</taxon>
        <taxon>Tracheophyta</taxon>
        <taxon>Spermatophyta</taxon>
        <taxon>Magnoliopsida</taxon>
        <taxon>eudicotyledons</taxon>
        <taxon>Gunneridae</taxon>
        <taxon>Pentapetalae</taxon>
        <taxon>asterids</taxon>
        <taxon>campanulids</taxon>
        <taxon>Asterales</taxon>
        <taxon>Asteraceae</taxon>
        <taxon>Asteroideae</taxon>
        <taxon>Anthemideae</taxon>
        <taxon>Anthemidinae</taxon>
        <taxon>Tanacetum</taxon>
    </lineage>
</organism>